<dbReference type="GO" id="GO:0008360">
    <property type="term" value="P:regulation of cell shape"/>
    <property type="evidence" value="ECO:0007669"/>
    <property type="project" value="UniProtKB-KW"/>
</dbReference>
<dbReference type="PRINTS" id="PR00725">
    <property type="entry name" value="DADACBPTASE1"/>
</dbReference>
<dbReference type="Proteomes" id="UP000002027">
    <property type="component" value="Chromosome 2"/>
</dbReference>
<keyword evidence="11" id="KW-0121">Carboxypeptidase</keyword>
<dbReference type="EMBL" id="CP001824">
    <property type="protein sequence ID" value="ACZ39929.1"/>
    <property type="molecule type" value="Genomic_DNA"/>
</dbReference>
<feature type="domain" description="Peptidase S11 D-alanyl-D-alanine carboxypeptidase A N-terminal" evidence="10">
    <location>
        <begin position="25"/>
        <end position="252"/>
    </location>
</feature>
<protein>
    <submittedName>
        <fullName evidence="11">Peptidase S11 D-alanyl-D-alanine carboxypeptidase 1</fullName>
    </submittedName>
</protein>
<dbReference type="eggNOG" id="COG1686">
    <property type="taxonomic scope" value="Bacteria"/>
</dbReference>
<dbReference type="InterPro" id="IPR001967">
    <property type="entry name" value="Peptidase_S11_N"/>
</dbReference>
<feature type="active site" description="Proton acceptor" evidence="7">
    <location>
        <position position="63"/>
    </location>
</feature>
<dbReference type="RefSeq" id="WP_012872969.1">
    <property type="nucleotide sequence ID" value="NC_013524.1"/>
</dbReference>
<dbReference type="STRING" id="479434.Sthe_2514"/>
<evidence type="ECO:0000256" key="5">
    <source>
        <dbReference type="ARBA" id="ARBA00022984"/>
    </source>
</evidence>
<evidence type="ECO:0000256" key="1">
    <source>
        <dbReference type="ARBA" id="ARBA00007164"/>
    </source>
</evidence>
<dbReference type="FunCoup" id="D1CAY2">
    <property type="interactions" value="17"/>
</dbReference>
<reference evidence="12" key="1">
    <citation type="submission" date="2009-11" db="EMBL/GenBank/DDBJ databases">
        <title>The complete chromosome 2 of Sphaerobacter thermophilus DSM 20745.</title>
        <authorList>
            <person name="Lucas S."/>
            <person name="Copeland A."/>
            <person name="Lapidus A."/>
            <person name="Glavina del Rio T."/>
            <person name="Dalin E."/>
            <person name="Tice H."/>
            <person name="Bruce D."/>
            <person name="Goodwin L."/>
            <person name="Pitluck S."/>
            <person name="Kyrpides N."/>
            <person name="Mavromatis K."/>
            <person name="Ivanova N."/>
            <person name="Mikhailova N."/>
            <person name="LaButti K.M."/>
            <person name="Clum A."/>
            <person name="Sun H.I."/>
            <person name="Brettin T."/>
            <person name="Detter J.C."/>
            <person name="Han C."/>
            <person name="Larimer F."/>
            <person name="Land M."/>
            <person name="Hauser L."/>
            <person name="Markowitz V."/>
            <person name="Cheng J.F."/>
            <person name="Hugenholtz P."/>
            <person name="Woyke T."/>
            <person name="Wu D."/>
            <person name="Steenblock K."/>
            <person name="Schneider S."/>
            <person name="Pukall R."/>
            <person name="Goeker M."/>
            <person name="Klenk H.P."/>
            <person name="Eisen J.A."/>
        </authorList>
    </citation>
    <scope>NUCLEOTIDE SEQUENCE [LARGE SCALE GENOMIC DNA]</scope>
    <source>
        <strain evidence="12">ATCC 49802 / DSM 20745 / S 6022</strain>
    </source>
</reference>
<dbReference type="InterPro" id="IPR012338">
    <property type="entry name" value="Beta-lactam/transpept-like"/>
</dbReference>
<evidence type="ECO:0000256" key="7">
    <source>
        <dbReference type="PIRSR" id="PIRSR618044-1"/>
    </source>
</evidence>
<dbReference type="KEGG" id="sti:Sthe_2514"/>
<dbReference type="GO" id="GO:0006508">
    <property type="term" value="P:proteolysis"/>
    <property type="evidence" value="ECO:0007669"/>
    <property type="project" value="InterPro"/>
</dbReference>
<dbReference type="Pfam" id="PF00768">
    <property type="entry name" value="Peptidase_S11"/>
    <property type="match status" value="1"/>
</dbReference>
<dbReference type="InParanoid" id="D1CAY2"/>
<keyword evidence="12" id="KW-1185">Reference proteome</keyword>
<keyword evidence="3" id="KW-0378">Hydrolase</keyword>
<evidence type="ECO:0000259" key="10">
    <source>
        <dbReference type="Pfam" id="PF00768"/>
    </source>
</evidence>
<keyword evidence="11" id="KW-0645">Protease</keyword>
<keyword evidence="5" id="KW-0573">Peptidoglycan synthesis</keyword>
<proteinExistence type="inferred from homology"/>
<evidence type="ECO:0000256" key="3">
    <source>
        <dbReference type="ARBA" id="ARBA00022801"/>
    </source>
</evidence>
<name>D1CAY2_SPHTD</name>
<dbReference type="AlphaFoldDB" id="D1CAY2"/>
<dbReference type="Gene3D" id="3.40.710.10">
    <property type="entry name" value="DD-peptidase/beta-lactamase superfamily"/>
    <property type="match status" value="1"/>
</dbReference>
<dbReference type="SUPFAM" id="SSF56601">
    <property type="entry name" value="beta-lactamase/transpeptidase-like"/>
    <property type="match status" value="1"/>
</dbReference>
<dbReference type="PANTHER" id="PTHR21581">
    <property type="entry name" value="D-ALANYL-D-ALANINE CARBOXYPEPTIDASE"/>
    <property type="match status" value="1"/>
</dbReference>
<gene>
    <name evidence="11" type="ordered locus">Sthe_2514</name>
</gene>
<evidence type="ECO:0000313" key="11">
    <source>
        <dbReference type="EMBL" id="ACZ39929.1"/>
    </source>
</evidence>
<feature type="active site" evidence="7">
    <location>
        <position position="114"/>
    </location>
</feature>
<evidence type="ECO:0000313" key="12">
    <source>
        <dbReference type="Proteomes" id="UP000002027"/>
    </source>
</evidence>
<feature type="binding site" evidence="8">
    <location>
        <position position="223"/>
    </location>
    <ligand>
        <name>substrate</name>
    </ligand>
</feature>
<keyword evidence="6" id="KW-0961">Cell wall biogenesis/degradation</keyword>
<comment type="similarity">
    <text evidence="1 9">Belongs to the peptidase S11 family.</text>
</comment>
<dbReference type="InterPro" id="IPR018044">
    <property type="entry name" value="Peptidase_S11"/>
</dbReference>
<dbReference type="GO" id="GO:0071555">
    <property type="term" value="P:cell wall organization"/>
    <property type="evidence" value="ECO:0007669"/>
    <property type="project" value="UniProtKB-KW"/>
</dbReference>
<keyword evidence="2" id="KW-0732">Signal</keyword>
<keyword evidence="4" id="KW-0133">Cell shape</keyword>
<feature type="active site" description="Acyl-ester intermediate" evidence="7">
    <location>
        <position position="60"/>
    </location>
</feature>
<evidence type="ECO:0000256" key="9">
    <source>
        <dbReference type="RuleBase" id="RU004016"/>
    </source>
</evidence>
<dbReference type="MEROPS" id="S11.004"/>
<dbReference type="GO" id="GO:0009252">
    <property type="term" value="P:peptidoglycan biosynthetic process"/>
    <property type="evidence" value="ECO:0007669"/>
    <property type="project" value="UniProtKB-KW"/>
</dbReference>
<evidence type="ECO:0000256" key="2">
    <source>
        <dbReference type="ARBA" id="ARBA00022729"/>
    </source>
</evidence>
<evidence type="ECO:0000256" key="6">
    <source>
        <dbReference type="ARBA" id="ARBA00023316"/>
    </source>
</evidence>
<accession>D1CAY2</accession>
<sequence length="326" mass="35292">MRRLRVLLLAVLVLPIHIVLTARPAAARPDVAARNWIVMDGASGDVLDAQEPHQRTAIASLTKMLTALVAVERADLEQVVTVMRSDLIRGSSARLREGERLSLRTLLYGLLLPSGNDAALAIARAVGGSPHADDQAARGRFIDWMNERAVSLGLTDTRVVNPHGLDARDHFGSAHDLALVTRAVLESPVLAPIFGAHDYSGEGHRYESTNKLWERYPGIIGGKTGWTRAAGHCLVEVAERDGRRVIVVLLGSTSERWYDDATVLLDHGFAILSPPATPEPTGHAHTTGLGGTAHAPRAWTWGLAPGAFAESPTRRWAAWSLTTRLR</sequence>
<dbReference type="HOGENOM" id="CLU_027070_7_0_0"/>
<dbReference type="OrthoDB" id="7252792at2"/>
<organism evidence="11 12">
    <name type="scientific">Sphaerobacter thermophilus (strain ATCC 49802 / DSM 20745 / KCCM 41009 / NCIMB 13125 / S 6022)</name>
    <dbReference type="NCBI Taxonomy" id="479434"/>
    <lineage>
        <taxon>Bacteria</taxon>
        <taxon>Pseudomonadati</taxon>
        <taxon>Thermomicrobiota</taxon>
        <taxon>Thermomicrobia</taxon>
        <taxon>Sphaerobacterales</taxon>
        <taxon>Sphaerobacterineae</taxon>
        <taxon>Sphaerobacteraceae</taxon>
        <taxon>Sphaerobacter</taxon>
    </lineage>
</organism>
<evidence type="ECO:0000256" key="8">
    <source>
        <dbReference type="PIRSR" id="PIRSR618044-2"/>
    </source>
</evidence>
<dbReference type="GO" id="GO:0009002">
    <property type="term" value="F:serine-type D-Ala-D-Ala carboxypeptidase activity"/>
    <property type="evidence" value="ECO:0007669"/>
    <property type="project" value="InterPro"/>
</dbReference>
<evidence type="ECO:0000256" key="4">
    <source>
        <dbReference type="ARBA" id="ARBA00022960"/>
    </source>
</evidence>
<dbReference type="PANTHER" id="PTHR21581:SF33">
    <property type="entry name" value="D-ALANYL-D-ALANINE CARBOXYPEPTIDASE DACB"/>
    <property type="match status" value="1"/>
</dbReference>
<reference evidence="11 12" key="2">
    <citation type="journal article" date="2010" name="Stand. Genomic Sci.">
        <title>Complete genome sequence of Desulfohalobium retbaense type strain (HR(100)).</title>
        <authorList>
            <person name="Spring S."/>
            <person name="Nolan M."/>
            <person name="Lapidus A."/>
            <person name="Glavina Del Rio T."/>
            <person name="Copeland A."/>
            <person name="Tice H."/>
            <person name="Cheng J.F."/>
            <person name="Lucas S."/>
            <person name="Land M."/>
            <person name="Chen F."/>
            <person name="Bruce D."/>
            <person name="Goodwin L."/>
            <person name="Pitluck S."/>
            <person name="Ivanova N."/>
            <person name="Mavromatis K."/>
            <person name="Mikhailova N."/>
            <person name="Pati A."/>
            <person name="Chen A."/>
            <person name="Palaniappan K."/>
            <person name="Hauser L."/>
            <person name="Chang Y.J."/>
            <person name="Jeffries C.D."/>
            <person name="Munk C."/>
            <person name="Kiss H."/>
            <person name="Chain P."/>
            <person name="Han C."/>
            <person name="Brettin T."/>
            <person name="Detter J.C."/>
            <person name="Schuler E."/>
            <person name="Goker M."/>
            <person name="Rohde M."/>
            <person name="Bristow J."/>
            <person name="Eisen J.A."/>
            <person name="Markowitz V."/>
            <person name="Hugenholtz P."/>
            <person name="Kyrpides N.C."/>
            <person name="Klenk H.P."/>
        </authorList>
    </citation>
    <scope>NUCLEOTIDE SEQUENCE [LARGE SCALE GENOMIC DNA]</scope>
    <source>
        <strain evidence="12">ATCC 49802 / DSM 20745 / S 6022</strain>
    </source>
</reference>